<dbReference type="EMBL" id="KB007960">
    <property type="protein sequence ID" value="ELR18230.1"/>
    <property type="molecule type" value="Genomic_DNA"/>
</dbReference>
<evidence type="ECO:0000256" key="4">
    <source>
        <dbReference type="ARBA" id="ARBA00023235"/>
    </source>
</evidence>
<protein>
    <recommendedName>
        <fullName evidence="2">phosphoglycerate mutase (2,3-diphosphoglycerate-dependent)</fullName>
        <ecNumber evidence="2">5.4.2.11</ecNumber>
    </recommendedName>
</protein>
<keyword evidence="4" id="KW-0413">Isomerase</keyword>
<dbReference type="SMART" id="SM00855">
    <property type="entry name" value="PGAM"/>
    <property type="match status" value="1"/>
</dbReference>
<evidence type="ECO:0000313" key="9">
    <source>
        <dbReference type="Proteomes" id="UP000011083"/>
    </source>
</evidence>
<evidence type="ECO:0000256" key="3">
    <source>
        <dbReference type="ARBA" id="ARBA00023152"/>
    </source>
</evidence>
<evidence type="ECO:0000256" key="2">
    <source>
        <dbReference type="ARBA" id="ARBA00012028"/>
    </source>
</evidence>
<dbReference type="STRING" id="1257118.L8GZ17"/>
<dbReference type="VEuPathDB" id="AmoebaDB:ACA1_369730"/>
<feature type="region of interest" description="Disordered" evidence="7">
    <location>
        <begin position="265"/>
        <end position="337"/>
    </location>
</feature>
<dbReference type="Proteomes" id="UP000011083">
    <property type="component" value="Unassembled WGS sequence"/>
</dbReference>
<keyword evidence="3" id="KW-0324">Glycolysis</keyword>
<dbReference type="PANTHER" id="PTHR11931">
    <property type="entry name" value="PHOSPHOGLYCERATE MUTASE"/>
    <property type="match status" value="1"/>
</dbReference>
<dbReference type="GO" id="GO:0006096">
    <property type="term" value="P:glycolytic process"/>
    <property type="evidence" value="ECO:0007669"/>
    <property type="project" value="UniProtKB-KW"/>
</dbReference>
<dbReference type="InterPro" id="IPR013078">
    <property type="entry name" value="His_Pase_superF_clade-1"/>
</dbReference>
<accession>L8GZ17</accession>
<dbReference type="Pfam" id="PF00300">
    <property type="entry name" value="His_Phos_1"/>
    <property type="match status" value="1"/>
</dbReference>
<reference evidence="8 9" key="1">
    <citation type="journal article" date="2013" name="Genome Biol.">
        <title>Genome of Acanthamoeba castellanii highlights extensive lateral gene transfer and early evolution of tyrosine kinase signaling.</title>
        <authorList>
            <person name="Clarke M."/>
            <person name="Lohan A.J."/>
            <person name="Liu B."/>
            <person name="Lagkouvardos I."/>
            <person name="Roy S."/>
            <person name="Zafar N."/>
            <person name="Bertelli C."/>
            <person name="Schilde C."/>
            <person name="Kianianmomeni A."/>
            <person name="Burglin T.R."/>
            <person name="Frech C."/>
            <person name="Turcotte B."/>
            <person name="Kopec K.O."/>
            <person name="Synnott J.M."/>
            <person name="Choo C."/>
            <person name="Paponov I."/>
            <person name="Finkler A."/>
            <person name="Soon Heng Tan C."/>
            <person name="Hutchins A.P."/>
            <person name="Weinmeier T."/>
            <person name="Rattei T."/>
            <person name="Chu J.S."/>
            <person name="Gimenez G."/>
            <person name="Irimia M."/>
            <person name="Rigden D.J."/>
            <person name="Fitzpatrick D.A."/>
            <person name="Lorenzo-Morales J."/>
            <person name="Bateman A."/>
            <person name="Chiu C.H."/>
            <person name="Tang P."/>
            <person name="Hegemann P."/>
            <person name="Fromm H."/>
            <person name="Raoult D."/>
            <person name="Greub G."/>
            <person name="Miranda-Saavedra D."/>
            <person name="Chen N."/>
            <person name="Nash P."/>
            <person name="Ginger M.L."/>
            <person name="Horn M."/>
            <person name="Schaap P."/>
            <person name="Caler L."/>
            <person name="Loftus B."/>
        </authorList>
    </citation>
    <scope>NUCLEOTIDE SEQUENCE [LARGE SCALE GENOMIC DNA]</scope>
    <source>
        <strain evidence="8 9">Neff</strain>
    </source>
</reference>
<dbReference type="OMA" id="LWNTDIY"/>
<feature type="binding site" evidence="6">
    <location>
        <position position="80"/>
    </location>
    <ligand>
        <name>substrate</name>
    </ligand>
</feature>
<dbReference type="InterPro" id="IPR005952">
    <property type="entry name" value="Phosphogly_mut1"/>
</dbReference>
<dbReference type="Gene3D" id="3.40.50.1240">
    <property type="entry name" value="Phosphoglycerate mutase-like"/>
    <property type="match status" value="1"/>
</dbReference>
<name>L8GZ17_ACACF</name>
<proteinExistence type="inferred from homology"/>
<dbReference type="OrthoDB" id="354304at2759"/>
<evidence type="ECO:0000256" key="6">
    <source>
        <dbReference type="PIRSR" id="PIRSR613078-2"/>
    </source>
</evidence>
<dbReference type="AlphaFoldDB" id="L8GZ17"/>
<sequence>MDMPVDLVLVRHAESEGCLAHERSKHGDDSDWQNPDFRNRHTSRYRLSDKGRSQAQIAGQWIKENVSKKFDWYICSEYVRAMETAALLDLDNAHWHTDFFLRERDRGILSNLSRSEVRTRHQEELAREELDPFYHAPPGGESIASVCMRVARVVSHLRQTCSGYKVLLVCHGNIMWGFRITLENIKQAEFLRMIQDPQEKIHNCQILHYSRRNPYNGIVESDINWMRSICPWDEKPDHSTWHRIVRRTFNNTDLLGLVAHIPQAVNNRPEEMDQLSPKRSTTLPALSQKSSATTNNNDGEGADNLASEQGSNNTSLKAVNQDGGDRGRPRKYSLAEY</sequence>
<dbReference type="InterPro" id="IPR029033">
    <property type="entry name" value="His_PPase_superfam"/>
</dbReference>
<evidence type="ECO:0000256" key="1">
    <source>
        <dbReference type="ARBA" id="ARBA00006717"/>
    </source>
</evidence>
<gene>
    <name evidence="8" type="ORF">ACA1_369730</name>
</gene>
<dbReference type="KEGG" id="acan:ACA1_369730"/>
<dbReference type="EC" id="5.4.2.11" evidence="2"/>
<dbReference type="SUPFAM" id="SSF53254">
    <property type="entry name" value="Phosphoglycerate mutase-like"/>
    <property type="match status" value="1"/>
</dbReference>
<dbReference type="GeneID" id="14918967"/>
<organism evidence="8 9">
    <name type="scientific">Acanthamoeba castellanii (strain ATCC 30010 / Neff)</name>
    <dbReference type="NCBI Taxonomy" id="1257118"/>
    <lineage>
        <taxon>Eukaryota</taxon>
        <taxon>Amoebozoa</taxon>
        <taxon>Discosea</taxon>
        <taxon>Longamoebia</taxon>
        <taxon>Centramoebida</taxon>
        <taxon>Acanthamoebidae</taxon>
        <taxon>Acanthamoeba</taxon>
    </lineage>
</organism>
<comment type="similarity">
    <text evidence="1">Belongs to the phosphoglycerate mutase family. BPG-dependent PGAM subfamily.</text>
</comment>
<dbReference type="CDD" id="cd07067">
    <property type="entry name" value="HP_PGM_like"/>
    <property type="match status" value="1"/>
</dbReference>
<evidence type="ECO:0000313" key="8">
    <source>
        <dbReference type="EMBL" id="ELR18230.1"/>
    </source>
</evidence>
<evidence type="ECO:0000256" key="5">
    <source>
        <dbReference type="PIRSR" id="PIRSR613078-1"/>
    </source>
</evidence>
<dbReference type="GO" id="GO:0004619">
    <property type="term" value="F:phosphoglycerate mutase activity"/>
    <property type="evidence" value="ECO:0007669"/>
    <property type="project" value="UniProtKB-EC"/>
</dbReference>
<feature type="active site" description="Proton donor/acceptor" evidence="5">
    <location>
        <position position="103"/>
    </location>
</feature>
<dbReference type="RefSeq" id="XP_004340250.1">
    <property type="nucleotide sequence ID" value="XM_004340202.1"/>
</dbReference>
<feature type="active site" description="Tele-phosphohistidine intermediate" evidence="5">
    <location>
        <position position="26"/>
    </location>
</feature>
<evidence type="ECO:0000256" key="7">
    <source>
        <dbReference type="SAM" id="MobiDB-lite"/>
    </source>
</evidence>
<feature type="compositionally biased region" description="Polar residues" evidence="7">
    <location>
        <begin position="306"/>
        <end position="318"/>
    </location>
</feature>
<keyword evidence="9" id="KW-1185">Reference proteome</keyword>
<feature type="compositionally biased region" description="Polar residues" evidence="7">
    <location>
        <begin position="277"/>
        <end position="298"/>
    </location>
</feature>